<proteinExistence type="predicted"/>
<dbReference type="EC" id="2.1.1.-" evidence="2"/>
<dbReference type="GO" id="GO:0008168">
    <property type="term" value="F:methyltransferase activity"/>
    <property type="evidence" value="ECO:0007669"/>
    <property type="project" value="UniProtKB-KW"/>
</dbReference>
<protein>
    <submittedName>
        <fullName evidence="2">Class I SAM-dependent methyltransferase</fullName>
        <ecNumber evidence="2">2.1.1.-</ecNumber>
    </submittedName>
</protein>
<dbReference type="InterPro" id="IPR029063">
    <property type="entry name" value="SAM-dependent_MTases_sf"/>
</dbReference>
<dbReference type="PANTHER" id="PTHR44068:SF11">
    <property type="entry name" value="GERANYL DIPHOSPHATE 2-C-METHYLTRANSFERASE"/>
    <property type="match status" value="1"/>
</dbReference>
<evidence type="ECO:0000259" key="1">
    <source>
        <dbReference type="Pfam" id="PF13649"/>
    </source>
</evidence>
<keyword evidence="3" id="KW-1185">Reference proteome</keyword>
<dbReference type="EMBL" id="JBHUKR010000025">
    <property type="protein sequence ID" value="MFD2422139.1"/>
    <property type="molecule type" value="Genomic_DNA"/>
</dbReference>
<reference evidence="3" key="1">
    <citation type="journal article" date="2019" name="Int. J. Syst. Evol. Microbiol.">
        <title>The Global Catalogue of Microorganisms (GCM) 10K type strain sequencing project: providing services to taxonomists for standard genome sequencing and annotation.</title>
        <authorList>
            <consortium name="The Broad Institute Genomics Platform"/>
            <consortium name="The Broad Institute Genome Sequencing Center for Infectious Disease"/>
            <person name="Wu L."/>
            <person name="Ma J."/>
        </authorList>
    </citation>
    <scope>NUCLEOTIDE SEQUENCE [LARGE SCALE GENOMIC DNA]</scope>
    <source>
        <strain evidence="3">CGMCC 4.7645</strain>
    </source>
</reference>
<name>A0ABW5G496_9PSEU</name>
<sequence length="212" mass="23207">MNLDKNWLDGVATPRSALEETIATYDAAAESYSQRFADTDFGSYLDDFLEVIPPGAQILDVGCGPGRDLASFCQSGFRAFGLDRSQGMLSTAHRVAPDAKLAMGDMRTLPFRNEIFKGVWHCASLLHVSTPDAARTLAEATRVMLPGGMLFLSVSCGTGAEWRSTSHGRRWYCHIGKGELESIVACVRLKILWSRTEPGVAHGKWINLLAQK</sequence>
<dbReference type="RefSeq" id="WP_378271085.1">
    <property type="nucleotide sequence ID" value="NZ_JBHUKR010000025.1"/>
</dbReference>
<keyword evidence="2" id="KW-0808">Transferase</keyword>
<dbReference type="InterPro" id="IPR041698">
    <property type="entry name" value="Methyltransf_25"/>
</dbReference>
<dbReference type="Gene3D" id="3.40.50.150">
    <property type="entry name" value="Vaccinia Virus protein VP39"/>
    <property type="match status" value="1"/>
</dbReference>
<organism evidence="2 3">
    <name type="scientific">Amycolatopsis pigmentata</name>
    <dbReference type="NCBI Taxonomy" id="450801"/>
    <lineage>
        <taxon>Bacteria</taxon>
        <taxon>Bacillati</taxon>
        <taxon>Actinomycetota</taxon>
        <taxon>Actinomycetes</taxon>
        <taxon>Pseudonocardiales</taxon>
        <taxon>Pseudonocardiaceae</taxon>
        <taxon>Amycolatopsis</taxon>
    </lineage>
</organism>
<feature type="domain" description="Methyltransferase" evidence="1">
    <location>
        <begin position="58"/>
        <end position="148"/>
    </location>
</feature>
<dbReference type="InterPro" id="IPR050447">
    <property type="entry name" value="Erg6_SMT_methyltransf"/>
</dbReference>
<dbReference type="SUPFAM" id="SSF53335">
    <property type="entry name" value="S-adenosyl-L-methionine-dependent methyltransferases"/>
    <property type="match status" value="1"/>
</dbReference>
<dbReference type="Proteomes" id="UP001597417">
    <property type="component" value="Unassembled WGS sequence"/>
</dbReference>
<keyword evidence="2" id="KW-0489">Methyltransferase</keyword>
<gene>
    <name evidence="2" type="ORF">ACFSXZ_38000</name>
</gene>
<dbReference type="CDD" id="cd02440">
    <property type="entry name" value="AdoMet_MTases"/>
    <property type="match status" value="1"/>
</dbReference>
<dbReference type="Pfam" id="PF13649">
    <property type="entry name" value="Methyltransf_25"/>
    <property type="match status" value="1"/>
</dbReference>
<comment type="caution">
    <text evidence="2">The sequence shown here is derived from an EMBL/GenBank/DDBJ whole genome shotgun (WGS) entry which is preliminary data.</text>
</comment>
<evidence type="ECO:0000313" key="2">
    <source>
        <dbReference type="EMBL" id="MFD2422139.1"/>
    </source>
</evidence>
<dbReference type="PANTHER" id="PTHR44068">
    <property type="entry name" value="ZGC:194242"/>
    <property type="match status" value="1"/>
</dbReference>
<evidence type="ECO:0000313" key="3">
    <source>
        <dbReference type="Proteomes" id="UP001597417"/>
    </source>
</evidence>
<dbReference type="GO" id="GO:0032259">
    <property type="term" value="P:methylation"/>
    <property type="evidence" value="ECO:0007669"/>
    <property type="project" value="UniProtKB-KW"/>
</dbReference>
<accession>A0ABW5G496</accession>